<organism evidence="2 3">
    <name type="scientific">Mycetohabitans endofungorum</name>
    <dbReference type="NCBI Taxonomy" id="417203"/>
    <lineage>
        <taxon>Bacteria</taxon>
        <taxon>Pseudomonadati</taxon>
        <taxon>Pseudomonadota</taxon>
        <taxon>Betaproteobacteria</taxon>
        <taxon>Burkholderiales</taxon>
        <taxon>Burkholderiaceae</taxon>
        <taxon>Mycetohabitans</taxon>
    </lineage>
</organism>
<protein>
    <submittedName>
        <fullName evidence="2">Uncharacterized protein</fullName>
    </submittedName>
</protein>
<evidence type="ECO:0000256" key="1">
    <source>
        <dbReference type="SAM" id="Phobius"/>
    </source>
</evidence>
<evidence type="ECO:0000313" key="3">
    <source>
        <dbReference type="Proteomes" id="UP000243096"/>
    </source>
</evidence>
<gene>
    <name evidence="2" type="ORF">B0O95_11084</name>
</gene>
<reference evidence="2 3" key="1">
    <citation type="submission" date="2018-01" db="EMBL/GenBank/DDBJ databases">
        <title>Genomic Encyclopedia of Type Strains, Phase III (KMG-III): the genomes of soil and plant-associated and newly described type strains.</title>
        <authorList>
            <person name="Whitman W."/>
        </authorList>
    </citation>
    <scope>NUCLEOTIDE SEQUENCE [LARGE SCALE GENOMIC DNA]</scope>
    <source>
        <strain evidence="2 3">HKI456</strain>
    </source>
</reference>
<proteinExistence type="predicted"/>
<evidence type="ECO:0000313" key="2">
    <source>
        <dbReference type="EMBL" id="PPB83131.1"/>
    </source>
</evidence>
<sequence>MGQPGTTRAYVAACLHAMCYVLYACMPGAWLAAYAPACLRGGRYLRRSLAARRSLVTRWYANAGSVPAGGPAAGSSTGGTMWQCSGPVKVSTSVQSWIRRGRSAALRNAAQPDADWPPAACAETRRRSARETVVSDVFRACLAFLAAETRGGVPVRRVYHASASQLRHDAVLLRQQRRHCAKARLHGRRKMYRQPRSELKYKVLRT</sequence>
<keyword evidence="3" id="KW-1185">Reference proteome</keyword>
<name>A0A2P5K8T7_9BURK</name>
<accession>A0A2P5K8T7</accession>
<dbReference type="AlphaFoldDB" id="A0A2P5K8T7"/>
<comment type="caution">
    <text evidence="2">The sequence shown here is derived from an EMBL/GenBank/DDBJ whole genome shotgun (WGS) entry which is preliminary data.</text>
</comment>
<dbReference type="EMBL" id="PRDW01000010">
    <property type="protein sequence ID" value="PPB83131.1"/>
    <property type="molecule type" value="Genomic_DNA"/>
</dbReference>
<keyword evidence="1" id="KW-0812">Transmembrane</keyword>
<feature type="transmembrane region" description="Helical" evidence="1">
    <location>
        <begin position="20"/>
        <end position="39"/>
    </location>
</feature>
<dbReference type="Proteomes" id="UP000243096">
    <property type="component" value="Unassembled WGS sequence"/>
</dbReference>
<keyword evidence="1" id="KW-1133">Transmembrane helix</keyword>
<keyword evidence="1" id="KW-0472">Membrane</keyword>